<evidence type="ECO:0000313" key="4">
    <source>
        <dbReference type="Proteomes" id="UP000694050"/>
    </source>
</evidence>
<sequence>MHSKKLFSLALSLFIAESVVASPCKPKATTAAMETTATTETGTTTGETTTTEAQTTTTAEAETTTTEAKTKTAVEPFCAQTLLLANPTPIFDSESAFDDGYRNVVPPFPIEVYGVGSTDVYVGTNGFVPLNDGSSSYNNGPLPAQNLPSISIMPYWDDLVIRAGTCNTGIYYDVYETDHGNTFTIEWQLGSIGLGAGTGEHFSATFYEDFPGLVRFEYYQTTKHGSSATVGLQNEQQYSQYSYNQDNSVPDQFFVEIDTSSGVAVIDTDPL</sequence>
<evidence type="ECO:0000256" key="1">
    <source>
        <dbReference type="SAM" id="MobiDB-lite"/>
    </source>
</evidence>
<name>A0A8J5PFL6_FUSOX</name>
<dbReference type="EMBL" id="JAELUQ010000002">
    <property type="protein sequence ID" value="KAG7419517.1"/>
    <property type="molecule type" value="Genomic_DNA"/>
</dbReference>
<evidence type="ECO:0000256" key="2">
    <source>
        <dbReference type="SAM" id="SignalP"/>
    </source>
</evidence>
<gene>
    <name evidence="3" type="ORF">Forpe1208_v002176</name>
</gene>
<feature type="signal peptide" evidence="2">
    <location>
        <begin position="1"/>
        <end position="21"/>
    </location>
</feature>
<organism evidence="3 4">
    <name type="scientific">Fusarium oxysporum f. sp. rapae</name>
    <dbReference type="NCBI Taxonomy" id="485398"/>
    <lineage>
        <taxon>Eukaryota</taxon>
        <taxon>Fungi</taxon>
        <taxon>Dikarya</taxon>
        <taxon>Ascomycota</taxon>
        <taxon>Pezizomycotina</taxon>
        <taxon>Sordariomycetes</taxon>
        <taxon>Hypocreomycetidae</taxon>
        <taxon>Hypocreales</taxon>
        <taxon>Nectriaceae</taxon>
        <taxon>Fusarium</taxon>
        <taxon>Fusarium oxysporum species complex</taxon>
    </lineage>
</organism>
<protein>
    <recommendedName>
        <fullName evidence="5">PA14 domain-containing protein</fullName>
    </recommendedName>
</protein>
<feature type="compositionally biased region" description="Low complexity" evidence="1">
    <location>
        <begin position="28"/>
        <end position="69"/>
    </location>
</feature>
<keyword evidence="2" id="KW-0732">Signal</keyword>
<evidence type="ECO:0000313" key="3">
    <source>
        <dbReference type="EMBL" id="KAG7419517.1"/>
    </source>
</evidence>
<reference evidence="3" key="1">
    <citation type="submission" date="2021-04" db="EMBL/GenBank/DDBJ databases">
        <title>First draft genome resource for Brassicaceae pathogens Fusarium oxysporum f. sp. raphani and Fusarium oxysporum f. sp. rapae.</title>
        <authorList>
            <person name="Asai S."/>
        </authorList>
    </citation>
    <scope>NUCLEOTIDE SEQUENCE</scope>
    <source>
        <strain evidence="3">Tf1208</strain>
    </source>
</reference>
<evidence type="ECO:0008006" key="5">
    <source>
        <dbReference type="Google" id="ProtNLM"/>
    </source>
</evidence>
<comment type="caution">
    <text evidence="3">The sequence shown here is derived from an EMBL/GenBank/DDBJ whole genome shotgun (WGS) entry which is preliminary data.</text>
</comment>
<accession>A0A8J5PFL6</accession>
<feature type="region of interest" description="Disordered" evidence="1">
    <location>
        <begin position="27"/>
        <end position="69"/>
    </location>
</feature>
<dbReference type="Proteomes" id="UP000694050">
    <property type="component" value="Unassembled WGS sequence"/>
</dbReference>
<feature type="chain" id="PRO_5035264437" description="PA14 domain-containing protein" evidence="2">
    <location>
        <begin position="22"/>
        <end position="271"/>
    </location>
</feature>
<dbReference type="AlphaFoldDB" id="A0A8J5PFL6"/>
<proteinExistence type="predicted"/>